<protein>
    <submittedName>
        <fullName evidence="9">Uncharacterized protein</fullName>
    </submittedName>
</protein>
<comment type="similarity">
    <text evidence="2">Belongs to the VirD4/TraG family.</text>
</comment>
<feature type="region of interest" description="Disordered" evidence="7">
    <location>
        <begin position="483"/>
        <end position="516"/>
    </location>
</feature>
<dbReference type="Pfam" id="PF02534">
    <property type="entry name" value="T4SS-DNA_transf"/>
    <property type="match status" value="1"/>
</dbReference>
<dbReference type="InterPro" id="IPR051539">
    <property type="entry name" value="T4SS-coupling_protein"/>
</dbReference>
<dbReference type="PANTHER" id="PTHR37937:SF1">
    <property type="entry name" value="CONJUGATIVE TRANSFER: DNA TRANSPORT"/>
    <property type="match status" value="1"/>
</dbReference>
<dbReference type="STRING" id="709323.GCA_001047135_01559"/>
<evidence type="ECO:0000256" key="4">
    <source>
        <dbReference type="ARBA" id="ARBA00022692"/>
    </source>
</evidence>
<dbReference type="AlphaFoldDB" id="A0A3F3H3E8"/>
<organism evidence="9">
    <name type="scientific">Fructobacillus tropaeoli</name>
    <dbReference type="NCBI Taxonomy" id="709323"/>
    <lineage>
        <taxon>Bacteria</taxon>
        <taxon>Bacillati</taxon>
        <taxon>Bacillota</taxon>
        <taxon>Bacilli</taxon>
        <taxon>Lactobacillales</taxon>
        <taxon>Lactobacillaceae</taxon>
        <taxon>Fructobacillus</taxon>
    </lineage>
</organism>
<dbReference type="InterPro" id="IPR003688">
    <property type="entry name" value="TraG/VirD4"/>
</dbReference>
<keyword evidence="6 8" id="KW-0472">Membrane</keyword>
<feature type="transmembrane region" description="Helical" evidence="8">
    <location>
        <begin position="66"/>
        <end position="85"/>
    </location>
</feature>
<dbReference type="Gene3D" id="3.40.50.300">
    <property type="entry name" value="P-loop containing nucleotide triphosphate hydrolases"/>
    <property type="match status" value="2"/>
</dbReference>
<dbReference type="GO" id="GO:0005886">
    <property type="term" value="C:plasma membrane"/>
    <property type="evidence" value="ECO:0007669"/>
    <property type="project" value="UniProtKB-SubCell"/>
</dbReference>
<dbReference type="CDD" id="cd01127">
    <property type="entry name" value="TrwB_TraG_TraD_VirD4"/>
    <property type="match status" value="1"/>
</dbReference>
<dbReference type="NCBIfam" id="NF045973">
    <property type="entry name" value="conju_CD1115"/>
    <property type="match status" value="1"/>
</dbReference>
<dbReference type="InterPro" id="IPR027417">
    <property type="entry name" value="P-loop_NTPase"/>
</dbReference>
<feature type="compositionally biased region" description="Polar residues" evidence="7">
    <location>
        <begin position="483"/>
        <end position="514"/>
    </location>
</feature>
<evidence type="ECO:0000256" key="7">
    <source>
        <dbReference type="SAM" id="MobiDB-lite"/>
    </source>
</evidence>
<dbReference type="EMBL" id="DF968093">
    <property type="protein sequence ID" value="GAP04994.1"/>
    <property type="molecule type" value="Genomic_DNA"/>
</dbReference>
<gene>
    <name evidence="9" type="ORF">FTRO_0160070</name>
</gene>
<keyword evidence="4 8" id="KW-0812">Transmembrane</keyword>
<evidence type="ECO:0000256" key="1">
    <source>
        <dbReference type="ARBA" id="ARBA00004651"/>
    </source>
</evidence>
<name>A0A3F3H3E8_9LACO</name>
<evidence type="ECO:0000256" key="8">
    <source>
        <dbReference type="SAM" id="Phobius"/>
    </source>
</evidence>
<feature type="transmembrane region" description="Helical" evidence="8">
    <location>
        <begin position="12"/>
        <end position="32"/>
    </location>
</feature>
<evidence type="ECO:0000313" key="9">
    <source>
        <dbReference type="EMBL" id="GAP04994.1"/>
    </source>
</evidence>
<proteinExistence type="inferred from homology"/>
<keyword evidence="3" id="KW-1003">Cell membrane</keyword>
<keyword evidence="5 8" id="KW-1133">Transmembrane helix</keyword>
<evidence type="ECO:0000256" key="3">
    <source>
        <dbReference type="ARBA" id="ARBA00022475"/>
    </source>
</evidence>
<dbReference type="RefSeq" id="WP_059394318.1">
    <property type="nucleotide sequence ID" value="NZ_DF968093.1"/>
</dbReference>
<evidence type="ECO:0000256" key="2">
    <source>
        <dbReference type="ARBA" id="ARBA00008806"/>
    </source>
</evidence>
<dbReference type="SUPFAM" id="SSF52540">
    <property type="entry name" value="P-loop containing nucleoside triphosphate hydrolases"/>
    <property type="match status" value="1"/>
</dbReference>
<evidence type="ECO:0000256" key="6">
    <source>
        <dbReference type="ARBA" id="ARBA00023136"/>
    </source>
</evidence>
<reference evidence="9" key="1">
    <citation type="journal article" date="2015" name="BMC Genomics">
        <title>Comparative genomics of Fructobacillus spp. and Leuconostoc spp. reveals niche-specific evolution of Fructobacillus spp.</title>
        <authorList>
            <person name="Endo A."/>
            <person name="Tanizawa Y."/>
            <person name="Tanaka N."/>
            <person name="Maeno S."/>
            <person name="Kumar H."/>
            <person name="Shiwa Y."/>
            <person name="Okada S."/>
            <person name="Yoshikawa H."/>
            <person name="Dicks L."/>
            <person name="Nakagawa J."/>
            <person name="Arita M."/>
        </authorList>
    </citation>
    <scope>NUCLEOTIDE SEQUENCE [LARGE SCALE GENOMIC DNA]</scope>
    <source>
        <strain evidence="9">F214-1</strain>
    </source>
</reference>
<sequence length="596" mass="67195">MQRYKKQIVPHLWLGLFLAILFSFLTNWFFAIPLNSFAEKEFAFITYSIESQKALQHWPLFLIPSLWSLLAALIGFLSAMLLYIYHNDPGIYRAGEEHGSARFATITEMAKYADQDFDKNTLLSQNAQMGLFNARLPRPVQRNKNMVVIGGSGSGKTFTFVKPNLMQMNASMVVTDPKGLLVHEVGQMLREAGYQIKVFDLANLSNSNTFNVFAYMPTELDVDRVLESISISIAGNEQKPDFWKLASDMLLRSLIAFLWFDGRDNGYLPHIGQVADLLRNIIRVDKEEPSQVEKWMIELEQKHPGNYAVKQWQNFETTGGAAETKAGIVGNAVAVFASFDHQAVQQMIEHDSMDIGSWNEKKTAVFISIPELSSSYNFLASMLVATSITTLSKKADQVNQGLLKTQQPLQHVRYYLDEFANIGKLPNIDKAMATLRSREMSIVVILQALDQLKTMYNKGWASLLATADTLLFLGGNEKETTEYLSQRSGKQTISIRNHSVSSKGGGSENRQTQARDLLTPDEIGRLDNQKALIFINGENVLMDQKYSTFDHPNANQLANQPTDENWYEVVRYATPFAEMWRAGQEEGIPLIDHGTL</sequence>
<accession>A0A3F3H3E8</accession>
<comment type="subcellular location">
    <subcellularLocation>
        <location evidence="1">Cell membrane</location>
        <topology evidence="1">Multi-pass membrane protein</topology>
    </subcellularLocation>
</comment>
<evidence type="ECO:0000256" key="5">
    <source>
        <dbReference type="ARBA" id="ARBA00022989"/>
    </source>
</evidence>
<dbReference type="Proteomes" id="UP000064514">
    <property type="component" value="Unassembled WGS sequence"/>
</dbReference>
<dbReference type="PANTHER" id="PTHR37937">
    <property type="entry name" value="CONJUGATIVE TRANSFER: DNA TRANSPORT"/>
    <property type="match status" value="1"/>
</dbReference>